<sequence length="343" mass="37673">MMESEQEQGSEWEKLCGPYIDFDMGLMHIKAYLFTADNRFLALNKWNMVLLVDTLTNDKSIWVKISNSLSLKLVIAAILKTEFPLNELGTKRWAARSMASIDLPPPVKAGFDQVLQQPCQLVLVCDEVLVPEASILHNVHSIPGCWHVGELEVSAFPGLEFFHEEMERERLAKVEKEMEEKAHGQAQEQANESLSTGPSVASEKSKEIAPSPPTNSADSGLKADPENGPGVSKRARTKPPAKPTKRTTGSAATLQESPKPHTDTQSSSSAPITGIKPPPAQNQPRRTRPGTANPAFRVHGSDGAMRKKGRPSRPPQAPHTELNFPPSSQSYQPSNLRVSENFM</sequence>
<gene>
    <name evidence="2" type="ORF">S40285_10181</name>
</gene>
<organism evidence="2 3">
    <name type="scientific">Stachybotrys chlorohalonatus (strain IBT 40285)</name>
    <dbReference type="NCBI Taxonomy" id="1283841"/>
    <lineage>
        <taxon>Eukaryota</taxon>
        <taxon>Fungi</taxon>
        <taxon>Dikarya</taxon>
        <taxon>Ascomycota</taxon>
        <taxon>Pezizomycotina</taxon>
        <taxon>Sordariomycetes</taxon>
        <taxon>Hypocreomycetidae</taxon>
        <taxon>Hypocreales</taxon>
        <taxon>Stachybotryaceae</taxon>
        <taxon>Stachybotrys</taxon>
    </lineage>
</organism>
<dbReference type="OrthoDB" id="10338582at2759"/>
<dbReference type="AlphaFoldDB" id="A0A084QJC8"/>
<proteinExistence type="predicted"/>
<dbReference type="HOGENOM" id="CLU_769814_0_0_1"/>
<feature type="compositionally biased region" description="Polar residues" evidence="1">
    <location>
        <begin position="325"/>
        <end position="343"/>
    </location>
</feature>
<reference evidence="2 3" key="1">
    <citation type="journal article" date="2014" name="BMC Genomics">
        <title>Comparative genome sequencing reveals chemotype-specific gene clusters in the toxigenic black mold Stachybotrys.</title>
        <authorList>
            <person name="Semeiks J."/>
            <person name="Borek D."/>
            <person name="Otwinowski Z."/>
            <person name="Grishin N.V."/>
        </authorList>
    </citation>
    <scope>NUCLEOTIDE SEQUENCE [LARGE SCALE GENOMIC DNA]</scope>
    <source>
        <strain evidence="2 3">IBT 40285</strain>
    </source>
</reference>
<dbReference type="EMBL" id="KL660704">
    <property type="protein sequence ID" value="KFA64063.1"/>
    <property type="molecule type" value="Genomic_DNA"/>
</dbReference>
<dbReference type="Proteomes" id="UP000028524">
    <property type="component" value="Unassembled WGS sequence"/>
</dbReference>
<name>A0A084QJC8_STAC4</name>
<evidence type="ECO:0000313" key="3">
    <source>
        <dbReference type="Proteomes" id="UP000028524"/>
    </source>
</evidence>
<feature type="compositionally biased region" description="Polar residues" evidence="1">
    <location>
        <begin position="186"/>
        <end position="199"/>
    </location>
</feature>
<keyword evidence="3" id="KW-1185">Reference proteome</keyword>
<evidence type="ECO:0000256" key="1">
    <source>
        <dbReference type="SAM" id="MobiDB-lite"/>
    </source>
</evidence>
<protein>
    <submittedName>
        <fullName evidence="2">Uncharacterized protein</fullName>
    </submittedName>
</protein>
<dbReference type="InParanoid" id="A0A084QJC8"/>
<evidence type="ECO:0000313" key="2">
    <source>
        <dbReference type="EMBL" id="KFA64063.1"/>
    </source>
</evidence>
<feature type="region of interest" description="Disordered" evidence="1">
    <location>
        <begin position="175"/>
        <end position="343"/>
    </location>
</feature>
<accession>A0A084QJC8</accession>
<feature type="compositionally biased region" description="Basic residues" evidence="1">
    <location>
        <begin position="233"/>
        <end position="245"/>
    </location>
</feature>